<protein>
    <recommendedName>
        <fullName evidence="2">Integrase catalytic domain-containing protein</fullName>
    </recommendedName>
</protein>
<dbReference type="HOGENOM" id="CLU_377136_0_0_4"/>
<dbReference type="EMBL" id="CP000960">
    <property type="protein sequence ID" value="ACA96043.1"/>
    <property type="molecule type" value="Genomic_DNA"/>
</dbReference>
<dbReference type="AlphaFoldDB" id="B1KCU6"/>
<sequence length="724" mass="82323">MVDFVAIPSATPAPGLVLRLSGREPTYLRITHRFNTCVYAMWVSDAKLAHDARRPQRLLLHELAELANATGSEWGRIVLPDAFKNIPDPKSDPDIRLQAIWKLVEPLLAQFSIEKNLTRGMFTRLIRDHAKVKLVSPVSLRRWVLRYYYFGGSRLALLDLPSGPHGIVSATTDLHADDLTTPAPRRRGPKSALSNELGECDFVVQKEDINDMRDAMRRLRGKATQTGAHESYLGKEFRDRHPERYAAYTRGEQQIPVTLRQFRYYIRGAETSISNSPGYPSVPGVYTAALYASGAGEITEIDSATGRLFLRQKGQPEICLGQPTIYLAIDRWSRYVLSVYMSLAPPSYEELRYTLLIAFTSRTRRFTALDIDIDDIRWPPGILSACICVDRGCEFLSESAQQSIVDDLRIELSVLPPGCPDGKAIVERLIGVLKKRMASEGMRGAYADRPRDRTSRKAVAAARSASIYSLADAYRAVIEIIQDHNNRSHSALERYEILAEAGVAPTPQAAYLWGLKHQTGRHSPPYLDDDYYQMLLSKDMATLSNRALVYRNRVYRPVDSLAWDLIKKSTTRAKRLSVRVDKTEPSRIFVPNKRHAWATFEMTLGALQELHGVTLEEEDARTHIKLQLKASAEHDAQRQRIIRYTDNSKHGTKSISPHIEDARTQQITRTDETERLKRQLSGRSDQHKKPERSSRAQSINDWQKVELDERRKKVDLIRMNRNQK</sequence>
<evidence type="ECO:0000313" key="3">
    <source>
        <dbReference type="EMBL" id="ACA96043.1"/>
    </source>
</evidence>
<accession>B1KCU6</accession>
<dbReference type="KEGG" id="bcm:Bcenmc03_6942"/>
<organism evidence="3 4">
    <name type="scientific">Burkholderia orbicola (strain MC0-3)</name>
    <dbReference type="NCBI Taxonomy" id="406425"/>
    <lineage>
        <taxon>Bacteria</taxon>
        <taxon>Pseudomonadati</taxon>
        <taxon>Pseudomonadota</taxon>
        <taxon>Betaproteobacteria</taxon>
        <taxon>Burkholderiales</taxon>
        <taxon>Burkholderiaceae</taxon>
        <taxon>Burkholderia</taxon>
        <taxon>Burkholderia cepacia complex</taxon>
        <taxon>Burkholderia orbicola</taxon>
    </lineage>
</organism>
<evidence type="ECO:0000313" key="4">
    <source>
        <dbReference type="Proteomes" id="UP000002169"/>
    </source>
</evidence>
<dbReference type="InterPro" id="IPR001584">
    <property type="entry name" value="Integrase_cat-core"/>
</dbReference>
<evidence type="ECO:0000259" key="2">
    <source>
        <dbReference type="PROSITE" id="PS50994"/>
    </source>
</evidence>
<reference evidence="4" key="1">
    <citation type="submission" date="2008-02" db="EMBL/GenBank/DDBJ databases">
        <title>Complete sequence of chromosome 3 of Burkholderia cenocepacia MC0-3.</title>
        <authorList>
            <person name="Copeland A."/>
            <person name="Lucas S."/>
            <person name="Lapidus A."/>
            <person name="Barry K."/>
            <person name="Bruce D."/>
            <person name="Goodwin L."/>
            <person name="Glavina del Rio T."/>
            <person name="Dalin E."/>
            <person name="Tice H."/>
            <person name="Pitluck S."/>
            <person name="Chain P."/>
            <person name="Malfatti S."/>
            <person name="Shin M."/>
            <person name="Vergez L."/>
            <person name="Schmutz J."/>
            <person name="Larimer F."/>
            <person name="Land M."/>
            <person name="Hauser L."/>
            <person name="Kyrpides N."/>
            <person name="Mikhailova N."/>
            <person name="Tiedje J."/>
            <person name="Richardson P."/>
        </authorList>
    </citation>
    <scope>NUCLEOTIDE SEQUENCE [LARGE SCALE GENOMIC DNA]</scope>
    <source>
        <strain evidence="4">MC0-3</strain>
    </source>
</reference>
<name>B1KCU6_BURO0</name>
<dbReference type="InterPro" id="IPR012337">
    <property type="entry name" value="RNaseH-like_sf"/>
</dbReference>
<dbReference type="Proteomes" id="UP000002169">
    <property type="component" value="Chromosome 3"/>
</dbReference>
<dbReference type="Gene3D" id="3.30.420.10">
    <property type="entry name" value="Ribonuclease H-like superfamily/Ribonuclease H"/>
    <property type="match status" value="1"/>
</dbReference>
<feature type="region of interest" description="Disordered" evidence="1">
    <location>
        <begin position="644"/>
        <end position="702"/>
    </location>
</feature>
<evidence type="ECO:0000256" key="1">
    <source>
        <dbReference type="SAM" id="MobiDB-lite"/>
    </source>
</evidence>
<feature type="compositionally biased region" description="Basic and acidic residues" evidence="1">
    <location>
        <begin position="658"/>
        <end position="677"/>
    </location>
</feature>
<dbReference type="PROSITE" id="PS50994">
    <property type="entry name" value="INTEGRASE"/>
    <property type="match status" value="1"/>
</dbReference>
<dbReference type="GO" id="GO:0003676">
    <property type="term" value="F:nucleic acid binding"/>
    <property type="evidence" value="ECO:0007669"/>
    <property type="project" value="InterPro"/>
</dbReference>
<feature type="compositionally biased region" description="Basic and acidic residues" evidence="1">
    <location>
        <begin position="684"/>
        <end position="694"/>
    </location>
</feature>
<proteinExistence type="predicted"/>
<dbReference type="InterPro" id="IPR036397">
    <property type="entry name" value="RNaseH_sf"/>
</dbReference>
<dbReference type="GO" id="GO:0015074">
    <property type="term" value="P:DNA integration"/>
    <property type="evidence" value="ECO:0007669"/>
    <property type="project" value="InterPro"/>
</dbReference>
<feature type="domain" description="Integrase catalytic" evidence="2">
    <location>
        <begin position="279"/>
        <end position="515"/>
    </location>
</feature>
<gene>
    <name evidence="3" type="ordered locus">Bcenmc03_6942</name>
</gene>
<dbReference type="SUPFAM" id="SSF53098">
    <property type="entry name" value="Ribonuclease H-like"/>
    <property type="match status" value="1"/>
</dbReference>